<dbReference type="HOGENOM" id="CLU_017028_0_3_11"/>
<gene>
    <name evidence="6" type="ORF">CARG_08905</name>
</gene>
<feature type="signal peptide" evidence="4">
    <location>
        <begin position="1"/>
        <end position="23"/>
    </location>
</feature>
<evidence type="ECO:0000259" key="5">
    <source>
        <dbReference type="Pfam" id="PF00496"/>
    </source>
</evidence>
<accession>U3GX25</accession>
<dbReference type="GO" id="GO:0042597">
    <property type="term" value="C:periplasmic space"/>
    <property type="evidence" value="ECO:0007669"/>
    <property type="project" value="UniProtKB-ARBA"/>
</dbReference>
<dbReference type="InterPro" id="IPR030678">
    <property type="entry name" value="Peptide/Ni-bd"/>
</dbReference>
<dbReference type="GO" id="GO:0015833">
    <property type="term" value="P:peptide transport"/>
    <property type="evidence" value="ECO:0007669"/>
    <property type="project" value="TreeGrafter"/>
</dbReference>
<comment type="similarity">
    <text evidence="2">Belongs to the bacterial solute-binding protein 5 family.</text>
</comment>
<dbReference type="PATRIC" id="fig|1348662.3.peg.1758"/>
<keyword evidence="7" id="KW-1185">Reference proteome</keyword>
<dbReference type="InterPro" id="IPR023765">
    <property type="entry name" value="SBP_5_CS"/>
</dbReference>
<dbReference type="RefSeq" id="WP_021012274.1">
    <property type="nucleotide sequence ID" value="NC_022198.1"/>
</dbReference>
<dbReference type="AlphaFoldDB" id="U3GX25"/>
<dbReference type="InterPro" id="IPR039424">
    <property type="entry name" value="SBP_5"/>
</dbReference>
<dbReference type="STRING" id="1348662.CARG_08905"/>
<dbReference type="GeneID" id="78250512"/>
<evidence type="ECO:0000256" key="2">
    <source>
        <dbReference type="ARBA" id="ARBA00005695"/>
    </source>
</evidence>
<dbReference type="InterPro" id="IPR000914">
    <property type="entry name" value="SBP_5_dom"/>
</dbReference>
<evidence type="ECO:0000256" key="1">
    <source>
        <dbReference type="ARBA" id="ARBA00004193"/>
    </source>
</evidence>
<dbReference type="Gene3D" id="3.10.105.10">
    <property type="entry name" value="Dipeptide-binding Protein, Domain 3"/>
    <property type="match status" value="1"/>
</dbReference>
<sequence length="528" mass="58076">MNGAKAIALGTAALALIGLSACSTDTSDEGATGHNYVTAYGCEPKRGLVPADTNEICGTRVVRSIFAGLVSVDEKGDPHNDLAEDISLEGDRTYHVTLKDGLKFSDGSPLTSHNFVDAWNFAVANDLVSAKFLKPIKGYADSVEKLEGLSVQDDRHFTIELGQPQSDFLLALSYHAYFPMPDSALEDIKAYGENPIGAGPYKLTDWQHESTLTIVPNENYTGEFKPRNDGIKFVMYPKLEAAYADLQADNLDVLDQIPTNLYDTFKQDLDGRGESQPAGVAQYLGINYNSPHFGNTEEGRLRRKAISMAFDRKEISDKILGGVREPATEFTAAVNSGYSADIPGHEFLEFNPERARELWAQADAISPYEGQLKLSFNADADHRPWMEAIANQLRNELKVDAVLNPYPDFKSMISDVAGGSIEGIYRTGWFGDYPSQNNFLTPMFSTGGAGNDELYNSERFDAALADANSKPTVEEANKGYLKSQEILFDDMPLIPTWYGAVAGGYSTKVHDVVFSWNSFPLYYKITKD</sequence>
<dbReference type="PROSITE" id="PS51257">
    <property type="entry name" value="PROKAR_LIPOPROTEIN"/>
    <property type="match status" value="1"/>
</dbReference>
<dbReference type="PIRSF" id="PIRSF002741">
    <property type="entry name" value="MppA"/>
    <property type="match status" value="1"/>
</dbReference>
<dbReference type="Gene3D" id="3.40.190.10">
    <property type="entry name" value="Periplasmic binding protein-like II"/>
    <property type="match status" value="1"/>
</dbReference>
<comment type="subcellular location">
    <subcellularLocation>
        <location evidence="1">Cell membrane</location>
        <topology evidence="1">Lipid-anchor</topology>
    </subcellularLocation>
</comment>
<dbReference type="KEGG" id="caz:CARG_08905"/>
<dbReference type="GO" id="GO:1904680">
    <property type="term" value="F:peptide transmembrane transporter activity"/>
    <property type="evidence" value="ECO:0007669"/>
    <property type="project" value="TreeGrafter"/>
</dbReference>
<evidence type="ECO:0000313" key="6">
    <source>
        <dbReference type="EMBL" id="AGU15879.1"/>
    </source>
</evidence>
<dbReference type="PANTHER" id="PTHR30290">
    <property type="entry name" value="PERIPLASMIC BINDING COMPONENT OF ABC TRANSPORTER"/>
    <property type="match status" value="1"/>
</dbReference>
<dbReference type="SUPFAM" id="SSF53850">
    <property type="entry name" value="Periplasmic binding protein-like II"/>
    <property type="match status" value="1"/>
</dbReference>
<dbReference type="OrthoDB" id="9046151at2"/>
<dbReference type="eggNOG" id="COG4166">
    <property type="taxonomic scope" value="Bacteria"/>
</dbReference>
<reference evidence="6 7" key="1">
    <citation type="journal article" date="2013" name="Genome Announc.">
        <title>Whole-Genome Sequence of the Clinical Strain Corynebacterium argentoratense DSM 44202, Isolated from a Human Throat Specimen.</title>
        <authorList>
            <person name="Bomholt C."/>
            <person name="Glaub A."/>
            <person name="Gravermann K."/>
            <person name="Albersmeier A."/>
            <person name="Brinkrolf K."/>
            <person name="Ruckert C."/>
            <person name="Tauch A."/>
        </authorList>
    </citation>
    <scope>NUCLEOTIDE SEQUENCE [LARGE SCALE GENOMIC DNA]</scope>
    <source>
        <strain evidence="6">DSM 44202</strain>
    </source>
</reference>
<protein>
    <recommendedName>
        <fullName evidence="5">Solute-binding protein family 5 domain-containing protein</fullName>
    </recommendedName>
</protein>
<evidence type="ECO:0000256" key="4">
    <source>
        <dbReference type="SAM" id="SignalP"/>
    </source>
</evidence>
<proteinExistence type="inferred from homology"/>
<evidence type="ECO:0000256" key="3">
    <source>
        <dbReference type="ARBA" id="ARBA00022729"/>
    </source>
</evidence>
<dbReference type="Proteomes" id="UP000016943">
    <property type="component" value="Chromosome"/>
</dbReference>
<dbReference type="PROSITE" id="PS01040">
    <property type="entry name" value="SBP_BACTERIAL_5"/>
    <property type="match status" value="1"/>
</dbReference>
<dbReference type="Pfam" id="PF00496">
    <property type="entry name" value="SBP_bac_5"/>
    <property type="match status" value="1"/>
</dbReference>
<evidence type="ECO:0000313" key="7">
    <source>
        <dbReference type="Proteomes" id="UP000016943"/>
    </source>
</evidence>
<feature type="chain" id="PRO_5039263119" description="Solute-binding protein family 5 domain-containing protein" evidence="4">
    <location>
        <begin position="24"/>
        <end position="528"/>
    </location>
</feature>
<dbReference type="CDD" id="cd00995">
    <property type="entry name" value="PBP2_NikA_DppA_OppA_like"/>
    <property type="match status" value="1"/>
</dbReference>
<name>U3GX25_9CORY</name>
<keyword evidence="3 4" id="KW-0732">Signal</keyword>
<dbReference type="GO" id="GO:0043190">
    <property type="term" value="C:ATP-binding cassette (ABC) transporter complex"/>
    <property type="evidence" value="ECO:0007669"/>
    <property type="project" value="InterPro"/>
</dbReference>
<dbReference type="Gene3D" id="3.90.76.10">
    <property type="entry name" value="Dipeptide-binding Protein, Domain 1"/>
    <property type="match status" value="1"/>
</dbReference>
<dbReference type="PANTHER" id="PTHR30290:SF83">
    <property type="entry name" value="ABC TRANSPORTER SUBSTRATE-BINDING PROTEIN"/>
    <property type="match status" value="1"/>
</dbReference>
<organism evidence="6 7">
    <name type="scientific">Corynebacterium argentoratense DSM 44202</name>
    <dbReference type="NCBI Taxonomy" id="1348662"/>
    <lineage>
        <taxon>Bacteria</taxon>
        <taxon>Bacillati</taxon>
        <taxon>Actinomycetota</taxon>
        <taxon>Actinomycetes</taxon>
        <taxon>Mycobacteriales</taxon>
        <taxon>Corynebacteriaceae</taxon>
        <taxon>Corynebacterium</taxon>
    </lineage>
</organism>
<dbReference type="EMBL" id="CP006365">
    <property type="protein sequence ID" value="AGU15879.1"/>
    <property type="molecule type" value="Genomic_DNA"/>
</dbReference>
<feature type="domain" description="Solute-binding protein family 5" evidence="5">
    <location>
        <begin position="78"/>
        <end position="450"/>
    </location>
</feature>